<name>A0AAV4UEY2_CAEEX</name>
<keyword evidence="3" id="KW-1185">Reference proteome</keyword>
<dbReference type="AlphaFoldDB" id="A0AAV4UEY2"/>
<evidence type="ECO:0000313" key="2">
    <source>
        <dbReference type="EMBL" id="GIY56270.1"/>
    </source>
</evidence>
<organism evidence="2 3">
    <name type="scientific">Caerostris extrusa</name>
    <name type="common">Bark spider</name>
    <name type="synonym">Caerostris bankana</name>
    <dbReference type="NCBI Taxonomy" id="172846"/>
    <lineage>
        <taxon>Eukaryota</taxon>
        <taxon>Metazoa</taxon>
        <taxon>Ecdysozoa</taxon>
        <taxon>Arthropoda</taxon>
        <taxon>Chelicerata</taxon>
        <taxon>Arachnida</taxon>
        <taxon>Araneae</taxon>
        <taxon>Araneomorphae</taxon>
        <taxon>Entelegynae</taxon>
        <taxon>Araneoidea</taxon>
        <taxon>Araneidae</taxon>
        <taxon>Caerostris</taxon>
    </lineage>
</organism>
<proteinExistence type="predicted"/>
<accession>A0AAV4UEY2</accession>
<sequence length="74" mass="8085">MQIQIQTSTSHPPSFYCVQSDPGEKIKGREEGGCVGGVEEGGKGGWNEIGRSSSSKKEERREREKTGVGGCRWK</sequence>
<evidence type="ECO:0000313" key="3">
    <source>
        <dbReference type="Proteomes" id="UP001054945"/>
    </source>
</evidence>
<reference evidence="2 3" key="1">
    <citation type="submission" date="2021-06" db="EMBL/GenBank/DDBJ databases">
        <title>Caerostris extrusa draft genome.</title>
        <authorList>
            <person name="Kono N."/>
            <person name="Arakawa K."/>
        </authorList>
    </citation>
    <scope>NUCLEOTIDE SEQUENCE [LARGE SCALE GENOMIC DNA]</scope>
</reference>
<dbReference type="EMBL" id="BPLR01012749">
    <property type="protein sequence ID" value="GIY56270.1"/>
    <property type="molecule type" value="Genomic_DNA"/>
</dbReference>
<dbReference type="Proteomes" id="UP001054945">
    <property type="component" value="Unassembled WGS sequence"/>
</dbReference>
<feature type="compositionally biased region" description="Polar residues" evidence="1">
    <location>
        <begin position="1"/>
        <end position="12"/>
    </location>
</feature>
<protein>
    <submittedName>
        <fullName evidence="2">Uncharacterized protein</fullName>
    </submittedName>
</protein>
<feature type="region of interest" description="Disordered" evidence="1">
    <location>
        <begin position="1"/>
        <end position="74"/>
    </location>
</feature>
<comment type="caution">
    <text evidence="2">The sequence shown here is derived from an EMBL/GenBank/DDBJ whole genome shotgun (WGS) entry which is preliminary data.</text>
</comment>
<feature type="compositionally biased region" description="Gly residues" evidence="1">
    <location>
        <begin position="33"/>
        <end position="47"/>
    </location>
</feature>
<gene>
    <name evidence="2" type="ORF">CEXT_26521</name>
</gene>
<evidence type="ECO:0000256" key="1">
    <source>
        <dbReference type="SAM" id="MobiDB-lite"/>
    </source>
</evidence>
<feature type="compositionally biased region" description="Basic and acidic residues" evidence="1">
    <location>
        <begin position="22"/>
        <end position="32"/>
    </location>
</feature>
<feature type="compositionally biased region" description="Basic and acidic residues" evidence="1">
    <location>
        <begin position="55"/>
        <end position="66"/>
    </location>
</feature>